<dbReference type="AlphaFoldDB" id="A0A8S4R5P1"/>
<name>A0A8S4R5P1_9NEOP</name>
<comment type="caution">
    <text evidence="2">The sequence shown here is derived from an EMBL/GenBank/DDBJ whole genome shotgun (WGS) entry which is preliminary data.</text>
</comment>
<protein>
    <submittedName>
        <fullName evidence="2">Jg19693 protein</fullName>
    </submittedName>
</protein>
<organism evidence="2 3">
    <name type="scientific">Pararge aegeria aegeria</name>
    <dbReference type="NCBI Taxonomy" id="348720"/>
    <lineage>
        <taxon>Eukaryota</taxon>
        <taxon>Metazoa</taxon>
        <taxon>Ecdysozoa</taxon>
        <taxon>Arthropoda</taxon>
        <taxon>Hexapoda</taxon>
        <taxon>Insecta</taxon>
        <taxon>Pterygota</taxon>
        <taxon>Neoptera</taxon>
        <taxon>Endopterygota</taxon>
        <taxon>Lepidoptera</taxon>
        <taxon>Glossata</taxon>
        <taxon>Ditrysia</taxon>
        <taxon>Papilionoidea</taxon>
        <taxon>Nymphalidae</taxon>
        <taxon>Satyrinae</taxon>
        <taxon>Satyrini</taxon>
        <taxon>Parargina</taxon>
        <taxon>Pararge</taxon>
    </lineage>
</organism>
<evidence type="ECO:0000313" key="2">
    <source>
        <dbReference type="EMBL" id="CAH2229555.1"/>
    </source>
</evidence>
<reference evidence="2" key="1">
    <citation type="submission" date="2022-03" db="EMBL/GenBank/DDBJ databases">
        <authorList>
            <person name="Lindestad O."/>
        </authorList>
    </citation>
    <scope>NUCLEOTIDE SEQUENCE</scope>
</reference>
<dbReference type="EMBL" id="CAKXAJ010024725">
    <property type="protein sequence ID" value="CAH2229555.1"/>
    <property type="molecule type" value="Genomic_DNA"/>
</dbReference>
<keyword evidence="3" id="KW-1185">Reference proteome</keyword>
<evidence type="ECO:0000313" key="3">
    <source>
        <dbReference type="Proteomes" id="UP000838756"/>
    </source>
</evidence>
<feature type="compositionally biased region" description="Basic and acidic residues" evidence="1">
    <location>
        <begin position="20"/>
        <end position="35"/>
    </location>
</feature>
<accession>A0A8S4R5P1</accession>
<proteinExistence type="predicted"/>
<evidence type="ECO:0000256" key="1">
    <source>
        <dbReference type="SAM" id="MobiDB-lite"/>
    </source>
</evidence>
<dbReference type="Proteomes" id="UP000838756">
    <property type="component" value="Unassembled WGS sequence"/>
</dbReference>
<feature type="compositionally biased region" description="Basic and acidic residues" evidence="1">
    <location>
        <begin position="62"/>
        <end position="78"/>
    </location>
</feature>
<gene>
    <name evidence="2" type="primary">jg19693</name>
    <name evidence="2" type="ORF">PAEG_LOCUS8994</name>
</gene>
<feature type="region of interest" description="Disordered" evidence="1">
    <location>
        <begin position="1"/>
        <end position="85"/>
    </location>
</feature>
<sequence>MYPLRSFRSETGASSGNVDFRMDSLGRSLTSREAEVTMGGEHSSEGGGGMAALHCLAQRWSTPKEVDRRHQARRREPLDASGTKP</sequence>